<dbReference type="Proteomes" id="UP000095042">
    <property type="component" value="Unassembled WGS sequence"/>
</dbReference>
<evidence type="ECO:0000313" key="4">
    <source>
        <dbReference type="EMBL" id="ODS02207.1"/>
    </source>
</evidence>
<gene>
    <name evidence="4" type="ORF">AUC71_16540</name>
</gene>
<dbReference type="RefSeq" id="WP_069624607.1">
    <property type="nucleotide sequence ID" value="NZ_LPWD01000374.1"/>
</dbReference>
<feature type="domain" description="EamA" evidence="3">
    <location>
        <begin position="19"/>
        <end position="152"/>
    </location>
</feature>
<dbReference type="PANTHER" id="PTHR22911">
    <property type="entry name" value="ACYL-MALONYL CONDENSING ENZYME-RELATED"/>
    <property type="match status" value="1"/>
</dbReference>
<accession>A0A1E3WAS8</accession>
<dbReference type="SUPFAM" id="SSF103481">
    <property type="entry name" value="Multidrug resistance efflux transporter EmrE"/>
    <property type="match status" value="2"/>
</dbReference>
<feature type="transmembrane region" description="Helical" evidence="2">
    <location>
        <begin position="137"/>
        <end position="156"/>
    </location>
</feature>
<evidence type="ECO:0000313" key="5">
    <source>
        <dbReference type="Proteomes" id="UP000095042"/>
    </source>
</evidence>
<feature type="compositionally biased region" description="Basic residues" evidence="1">
    <location>
        <begin position="318"/>
        <end position="333"/>
    </location>
</feature>
<feature type="transmembrane region" description="Helical" evidence="2">
    <location>
        <begin position="84"/>
        <end position="105"/>
    </location>
</feature>
<reference evidence="4 5" key="1">
    <citation type="journal article" date="2016" name="Environ. Microbiol.">
        <title>New Methyloceanibacter diversity from North Sea sediments includes methanotroph containing solely the soluble methane monooxygenase.</title>
        <authorList>
            <person name="Vekeman B."/>
            <person name="Kerckhof F.M."/>
            <person name="Cremers G."/>
            <person name="de Vos P."/>
            <person name="Vandamme P."/>
            <person name="Boon N."/>
            <person name="Op den Camp H.J."/>
            <person name="Heylen K."/>
        </authorList>
    </citation>
    <scope>NUCLEOTIDE SEQUENCE [LARGE SCALE GENOMIC DNA]</scope>
    <source>
        <strain evidence="4 5">R-67177</strain>
    </source>
</reference>
<feature type="domain" description="EamA" evidence="3">
    <location>
        <begin position="161"/>
        <end position="292"/>
    </location>
</feature>
<evidence type="ECO:0000256" key="1">
    <source>
        <dbReference type="SAM" id="MobiDB-lite"/>
    </source>
</evidence>
<name>A0A1E3WAS8_9HYPH</name>
<keyword evidence="2" id="KW-0472">Membrane</keyword>
<evidence type="ECO:0000259" key="3">
    <source>
        <dbReference type="Pfam" id="PF00892"/>
    </source>
</evidence>
<dbReference type="OrthoDB" id="9815809at2"/>
<feature type="transmembrane region" description="Helical" evidence="2">
    <location>
        <begin position="20"/>
        <end position="41"/>
    </location>
</feature>
<feature type="transmembrane region" description="Helical" evidence="2">
    <location>
        <begin position="162"/>
        <end position="183"/>
    </location>
</feature>
<dbReference type="Pfam" id="PF00892">
    <property type="entry name" value="EamA"/>
    <property type="match status" value="2"/>
</dbReference>
<feature type="transmembrane region" description="Helical" evidence="2">
    <location>
        <begin position="111"/>
        <end position="130"/>
    </location>
</feature>
<dbReference type="PANTHER" id="PTHR22911:SF103">
    <property type="entry name" value="BLR2811 PROTEIN"/>
    <property type="match status" value="1"/>
</dbReference>
<comment type="caution">
    <text evidence="4">The sequence shown here is derived from an EMBL/GenBank/DDBJ whole genome shotgun (WGS) entry which is preliminary data.</text>
</comment>
<feature type="transmembrane region" description="Helical" evidence="2">
    <location>
        <begin position="53"/>
        <end position="72"/>
    </location>
</feature>
<evidence type="ECO:0000256" key="2">
    <source>
        <dbReference type="SAM" id="Phobius"/>
    </source>
</evidence>
<feature type="transmembrane region" description="Helical" evidence="2">
    <location>
        <begin position="275"/>
        <end position="293"/>
    </location>
</feature>
<protein>
    <recommendedName>
        <fullName evidence="3">EamA domain-containing protein</fullName>
    </recommendedName>
</protein>
<organism evidence="4 5">
    <name type="scientific">Methyloceanibacter marginalis</name>
    <dbReference type="NCBI Taxonomy" id="1774971"/>
    <lineage>
        <taxon>Bacteria</taxon>
        <taxon>Pseudomonadati</taxon>
        <taxon>Pseudomonadota</taxon>
        <taxon>Alphaproteobacteria</taxon>
        <taxon>Hyphomicrobiales</taxon>
        <taxon>Hyphomicrobiaceae</taxon>
        <taxon>Methyloceanibacter</taxon>
    </lineage>
</organism>
<dbReference type="GO" id="GO:0016020">
    <property type="term" value="C:membrane"/>
    <property type="evidence" value="ECO:0007669"/>
    <property type="project" value="InterPro"/>
</dbReference>
<proteinExistence type="predicted"/>
<keyword evidence="2" id="KW-0812">Transmembrane</keyword>
<dbReference type="AlphaFoldDB" id="A0A1E3WAS8"/>
<dbReference type="InterPro" id="IPR037185">
    <property type="entry name" value="EmrE-like"/>
</dbReference>
<keyword evidence="2" id="KW-1133">Transmembrane helix</keyword>
<feature type="region of interest" description="Disordered" evidence="1">
    <location>
        <begin position="301"/>
        <end position="345"/>
    </location>
</feature>
<sequence>MTPRPTPSASADPSHIYKAIGLMALATVCFALLDITVKYLVDDHHVPTSQATWLRFAGHVVFSALVLWPFALKPSLRSAKPLIQIFRSCMMILTTALNFIALKYLQLDQTVTIFFLTPLLVAGLAGPLLGEWIGLHRMLAIAAGFLGVLVVMHPGLGEVHWAMLLVLGATCGYALYNIATRYLAAFDPPSVTQTYTPLVGVLVMTPFAFADWQSPDDWFLWLLFATLGFWGGLGHWFLILAHRMAPAAVLAPYIYLGLIWMSVGGFLVFGDVPTGWTLGGGGIVILAGLYLLARERKVSAKGGPAAHGRPAAIAVSSHRLRHSVAQHPRRRQRNSPPRSPRALSP</sequence>
<dbReference type="EMBL" id="LPWD01000374">
    <property type="protein sequence ID" value="ODS02207.1"/>
    <property type="molecule type" value="Genomic_DNA"/>
</dbReference>
<dbReference type="InterPro" id="IPR000620">
    <property type="entry name" value="EamA_dom"/>
</dbReference>
<keyword evidence="5" id="KW-1185">Reference proteome</keyword>
<feature type="transmembrane region" description="Helical" evidence="2">
    <location>
        <begin position="218"/>
        <end position="240"/>
    </location>
</feature>
<feature type="transmembrane region" description="Helical" evidence="2">
    <location>
        <begin position="247"/>
        <end position="269"/>
    </location>
</feature>